<evidence type="ECO:0000259" key="10">
    <source>
        <dbReference type="PROSITE" id="PS52035"/>
    </source>
</evidence>
<dbReference type="GO" id="GO:0006518">
    <property type="term" value="P:peptide metabolic process"/>
    <property type="evidence" value="ECO:0000318"/>
    <property type="project" value="GO_Central"/>
</dbReference>
<dbReference type="AlphaFoldDB" id="F6X6B7"/>
<keyword evidence="7" id="KW-0482">Metalloprotease</keyword>
<proteinExistence type="inferred from homology"/>
<evidence type="ECO:0000256" key="5">
    <source>
        <dbReference type="ARBA" id="ARBA00022801"/>
    </source>
</evidence>
<dbReference type="Gene3D" id="3.40.630.10">
    <property type="entry name" value="Zn peptidases"/>
    <property type="match status" value="1"/>
</dbReference>
<evidence type="ECO:0000313" key="11">
    <source>
        <dbReference type="Ensembl" id="ENSCINP00000022798.2"/>
    </source>
</evidence>
<comment type="cofactor">
    <cofactor evidence="1">
        <name>Zn(2+)</name>
        <dbReference type="ChEBI" id="CHEBI:29105"/>
    </cofactor>
</comment>
<keyword evidence="6" id="KW-0862">Zinc</keyword>
<dbReference type="PROSITE" id="PS52035">
    <property type="entry name" value="PEPTIDASE_M14"/>
    <property type="match status" value="1"/>
</dbReference>
<dbReference type="GO" id="GO:0005615">
    <property type="term" value="C:extracellular space"/>
    <property type="evidence" value="ECO:0000318"/>
    <property type="project" value="GO_Central"/>
</dbReference>
<dbReference type="SUPFAM" id="SSF53187">
    <property type="entry name" value="Zn-dependent exopeptidases"/>
    <property type="match status" value="1"/>
</dbReference>
<keyword evidence="8" id="KW-0325">Glycoprotein</keyword>
<dbReference type="GO" id="GO:0016485">
    <property type="term" value="P:protein processing"/>
    <property type="evidence" value="ECO:0000318"/>
    <property type="project" value="GO_Central"/>
</dbReference>
<dbReference type="GeneTree" id="ENSGT00940000157158"/>
<comment type="similarity">
    <text evidence="2 9">Belongs to the peptidase M14 family.</text>
</comment>
<dbReference type="InterPro" id="IPR057247">
    <property type="entry name" value="CARBOXYPEPT_ZN_2"/>
</dbReference>
<dbReference type="CDD" id="cd03858">
    <property type="entry name" value="M14_CP_N-E_like"/>
    <property type="match status" value="1"/>
</dbReference>
<dbReference type="Pfam" id="PF13620">
    <property type="entry name" value="CarboxypepD_reg"/>
    <property type="match status" value="1"/>
</dbReference>
<protein>
    <recommendedName>
        <fullName evidence="10">Peptidase M14 domain-containing protein</fullName>
    </recommendedName>
</protein>
<evidence type="ECO:0000256" key="1">
    <source>
        <dbReference type="ARBA" id="ARBA00001947"/>
    </source>
</evidence>
<keyword evidence="3" id="KW-0121">Carboxypeptidase</keyword>
<keyword evidence="4" id="KW-0479">Metal-binding</keyword>
<dbReference type="GO" id="GO:0004181">
    <property type="term" value="F:metallocarboxypeptidase activity"/>
    <property type="evidence" value="ECO:0000318"/>
    <property type="project" value="GO_Central"/>
</dbReference>
<organism evidence="11 12">
    <name type="scientific">Ciona intestinalis</name>
    <name type="common">Transparent sea squirt</name>
    <name type="synonym">Ascidia intestinalis</name>
    <dbReference type="NCBI Taxonomy" id="7719"/>
    <lineage>
        <taxon>Eukaryota</taxon>
        <taxon>Metazoa</taxon>
        <taxon>Chordata</taxon>
        <taxon>Tunicata</taxon>
        <taxon>Ascidiacea</taxon>
        <taxon>Phlebobranchia</taxon>
        <taxon>Cionidae</taxon>
        <taxon>Ciona</taxon>
    </lineage>
</organism>
<dbReference type="SUPFAM" id="SSF49464">
    <property type="entry name" value="Carboxypeptidase regulatory domain-like"/>
    <property type="match status" value="1"/>
</dbReference>
<name>F6X6B7_CIOIN</name>
<keyword evidence="5" id="KW-0378">Hydrolase</keyword>
<evidence type="ECO:0000256" key="3">
    <source>
        <dbReference type="ARBA" id="ARBA00022645"/>
    </source>
</evidence>
<dbReference type="GO" id="GO:0008270">
    <property type="term" value="F:zinc ion binding"/>
    <property type="evidence" value="ECO:0007669"/>
    <property type="project" value="InterPro"/>
</dbReference>
<dbReference type="InterPro" id="IPR050753">
    <property type="entry name" value="Peptidase_M14_domain"/>
</dbReference>
<dbReference type="Pfam" id="PF00246">
    <property type="entry name" value="Peptidase_M14"/>
    <property type="match status" value="1"/>
</dbReference>
<dbReference type="PANTHER" id="PTHR11532">
    <property type="entry name" value="PROTEASE M14 CARBOXYPEPTIDASE"/>
    <property type="match status" value="1"/>
</dbReference>
<evidence type="ECO:0000256" key="4">
    <source>
        <dbReference type="ARBA" id="ARBA00022723"/>
    </source>
</evidence>
<dbReference type="Proteomes" id="UP000008144">
    <property type="component" value="Unassembled WGS sequence"/>
</dbReference>
<reference evidence="11" key="3">
    <citation type="submission" date="2025-09" db="UniProtKB">
        <authorList>
            <consortium name="Ensembl"/>
        </authorList>
    </citation>
    <scope>IDENTIFICATION</scope>
</reference>
<reference evidence="12" key="1">
    <citation type="journal article" date="2002" name="Science">
        <title>The draft genome of Ciona intestinalis: insights into chordate and vertebrate origins.</title>
        <authorList>
            <person name="Dehal P."/>
            <person name="Satou Y."/>
            <person name="Campbell R.K."/>
            <person name="Chapman J."/>
            <person name="Degnan B."/>
            <person name="De Tomaso A."/>
            <person name="Davidson B."/>
            <person name="Di Gregorio A."/>
            <person name="Gelpke M."/>
            <person name="Goodstein D.M."/>
            <person name="Harafuji N."/>
            <person name="Hastings K.E."/>
            <person name="Ho I."/>
            <person name="Hotta K."/>
            <person name="Huang W."/>
            <person name="Kawashima T."/>
            <person name="Lemaire P."/>
            <person name="Martinez D."/>
            <person name="Meinertzhagen I.A."/>
            <person name="Necula S."/>
            <person name="Nonaka M."/>
            <person name="Putnam N."/>
            <person name="Rash S."/>
            <person name="Saiga H."/>
            <person name="Satake M."/>
            <person name="Terry A."/>
            <person name="Yamada L."/>
            <person name="Wang H.G."/>
            <person name="Awazu S."/>
            <person name="Azumi K."/>
            <person name="Boore J."/>
            <person name="Branno M."/>
            <person name="Chin-Bow S."/>
            <person name="DeSantis R."/>
            <person name="Doyle S."/>
            <person name="Francino P."/>
            <person name="Keys D.N."/>
            <person name="Haga S."/>
            <person name="Hayashi H."/>
            <person name="Hino K."/>
            <person name="Imai K.S."/>
            <person name="Inaba K."/>
            <person name="Kano S."/>
            <person name="Kobayashi K."/>
            <person name="Kobayashi M."/>
            <person name="Lee B.I."/>
            <person name="Makabe K.W."/>
            <person name="Manohar C."/>
            <person name="Matassi G."/>
            <person name="Medina M."/>
            <person name="Mochizuki Y."/>
            <person name="Mount S."/>
            <person name="Morishita T."/>
            <person name="Miura S."/>
            <person name="Nakayama A."/>
            <person name="Nishizaka S."/>
            <person name="Nomoto H."/>
            <person name="Ohta F."/>
            <person name="Oishi K."/>
            <person name="Rigoutsos I."/>
            <person name="Sano M."/>
            <person name="Sasaki A."/>
            <person name="Sasakura Y."/>
            <person name="Shoguchi E."/>
            <person name="Shin-i T."/>
            <person name="Spagnuolo A."/>
            <person name="Stainier D."/>
            <person name="Suzuki M.M."/>
            <person name="Tassy O."/>
            <person name="Takatori N."/>
            <person name="Tokuoka M."/>
            <person name="Yagi K."/>
            <person name="Yoshizaki F."/>
            <person name="Wada S."/>
            <person name="Zhang C."/>
            <person name="Hyatt P.D."/>
            <person name="Larimer F."/>
            <person name="Detter C."/>
            <person name="Doggett N."/>
            <person name="Glavina T."/>
            <person name="Hawkins T."/>
            <person name="Richardson P."/>
            <person name="Lucas S."/>
            <person name="Kohara Y."/>
            <person name="Levine M."/>
            <person name="Satoh N."/>
            <person name="Rokhsar D.S."/>
        </authorList>
    </citation>
    <scope>NUCLEOTIDE SEQUENCE [LARGE SCALE GENOMIC DNA]</scope>
</reference>
<evidence type="ECO:0000256" key="2">
    <source>
        <dbReference type="ARBA" id="ARBA00005988"/>
    </source>
</evidence>
<evidence type="ECO:0000256" key="6">
    <source>
        <dbReference type="ARBA" id="ARBA00022833"/>
    </source>
</evidence>
<dbReference type="PROSITE" id="PS00133">
    <property type="entry name" value="CARBOXYPEPT_ZN_2"/>
    <property type="match status" value="1"/>
</dbReference>
<evidence type="ECO:0000256" key="9">
    <source>
        <dbReference type="PROSITE-ProRule" id="PRU01379"/>
    </source>
</evidence>
<dbReference type="SMART" id="SM00631">
    <property type="entry name" value="Zn_pept"/>
    <property type="match status" value="1"/>
</dbReference>
<dbReference type="OMA" id="CEKFPRE"/>
<dbReference type="InParanoid" id="F6X6B7"/>
<accession>F6X6B7</accession>
<dbReference type="HOGENOM" id="CLU_006722_1_3_1"/>
<evidence type="ECO:0000256" key="7">
    <source>
        <dbReference type="ARBA" id="ARBA00023049"/>
    </source>
</evidence>
<dbReference type="STRING" id="7719.ENSCINP00000022798"/>
<keyword evidence="12" id="KW-1185">Reference proteome</keyword>
<dbReference type="Ensembl" id="ENSCINT00000023044.2">
    <property type="protein sequence ID" value="ENSCINP00000022798.2"/>
    <property type="gene ID" value="ENSCING00000012109.2"/>
</dbReference>
<feature type="domain" description="Peptidase M14" evidence="10">
    <location>
        <begin position="54"/>
        <end position="379"/>
    </location>
</feature>
<dbReference type="Gene3D" id="2.60.40.1120">
    <property type="entry name" value="Carboxypeptidase-like, regulatory domain"/>
    <property type="match status" value="1"/>
</dbReference>
<dbReference type="InterPro" id="IPR008969">
    <property type="entry name" value="CarboxyPept-like_regulatory"/>
</dbReference>
<dbReference type="CDD" id="cd11308">
    <property type="entry name" value="Peptidase_M14NE-CP-C_like"/>
    <property type="match status" value="1"/>
</dbReference>
<dbReference type="PRINTS" id="PR00765">
    <property type="entry name" value="CRBOXYPTASEA"/>
</dbReference>
<dbReference type="InterPro" id="IPR000834">
    <property type="entry name" value="Peptidase_M14"/>
</dbReference>
<evidence type="ECO:0000256" key="8">
    <source>
        <dbReference type="ARBA" id="ARBA00023180"/>
    </source>
</evidence>
<evidence type="ECO:0000313" key="12">
    <source>
        <dbReference type="Proteomes" id="UP000008144"/>
    </source>
</evidence>
<keyword evidence="7" id="KW-0645">Protease</keyword>
<feature type="active site" description="Proton donor/acceptor" evidence="9">
    <location>
        <position position="349"/>
    </location>
</feature>
<reference evidence="11" key="2">
    <citation type="submission" date="2025-08" db="UniProtKB">
        <authorList>
            <consortium name="Ensembl"/>
        </authorList>
    </citation>
    <scope>IDENTIFICATION</scope>
</reference>
<sequence>MQWPVFLDCQEFIECDIETVCRGRRSVLRVFSTTAVVLLPKLKRPARLPPFQFKHHSQMHLKRMLRKIVHACPDITRFYEIGKSVERRPLWVIEFSDNPGQHDELEPEVKWVGGIHGNEVLGREMLIAFAHYLCREWKSGNQRIVNMIKTTRIHLMPTMNPDGYHKAGLQPKYRRDWLTGRYSKKGFDLNRNFPDLTADMYHNEKHGGPNHHLEIPMEYWRSHREDHLPEIHAVIKWIKNYPFLLSAQLHGGELVANYPYDIRRISSGKWRWLSETPDYAACPDDALFRMLASTFAESHGTMANPILNRCDGNFGRTGGITNGADWYTVHGGMQDFNYLHTNCYEILIEIGCQKFPPAYVLPEEWINNKEAFIAYTEKAHVGIKGLVTDAYGVRIPDAEIQVEGIEHHITTTENGEYWRLLTPGSYYVSA</sequence>
<dbReference type="PANTHER" id="PTHR11532:SF94">
    <property type="entry name" value="CARBOXYPEPTIDASE D-LIKE"/>
    <property type="match status" value="1"/>
</dbReference>